<evidence type="ECO:0000256" key="3">
    <source>
        <dbReference type="ARBA" id="ARBA00010728"/>
    </source>
</evidence>
<feature type="binding site" evidence="12">
    <location>
        <position position="389"/>
    </location>
    <ligand>
        <name>L-serine</name>
        <dbReference type="ChEBI" id="CHEBI:33384"/>
    </ligand>
</feature>
<dbReference type="OrthoDB" id="9804647at2"/>
<evidence type="ECO:0000256" key="1">
    <source>
        <dbReference type="ARBA" id="ARBA00004496"/>
    </source>
</evidence>
<comment type="catalytic activity">
    <reaction evidence="11 12">
        <text>tRNA(Ser) + L-serine + ATP = L-seryl-tRNA(Ser) + AMP + diphosphate + H(+)</text>
        <dbReference type="Rhea" id="RHEA:12292"/>
        <dbReference type="Rhea" id="RHEA-COMP:9669"/>
        <dbReference type="Rhea" id="RHEA-COMP:9703"/>
        <dbReference type="ChEBI" id="CHEBI:15378"/>
        <dbReference type="ChEBI" id="CHEBI:30616"/>
        <dbReference type="ChEBI" id="CHEBI:33019"/>
        <dbReference type="ChEBI" id="CHEBI:33384"/>
        <dbReference type="ChEBI" id="CHEBI:78442"/>
        <dbReference type="ChEBI" id="CHEBI:78533"/>
        <dbReference type="ChEBI" id="CHEBI:456215"/>
        <dbReference type="EC" id="6.1.1.11"/>
    </reaction>
</comment>
<name>A0A318JDP8_9BURK</name>
<dbReference type="GO" id="GO:0005524">
    <property type="term" value="F:ATP binding"/>
    <property type="evidence" value="ECO:0007669"/>
    <property type="project" value="UniProtKB-UniRule"/>
</dbReference>
<feature type="binding site" evidence="12">
    <location>
        <begin position="236"/>
        <end position="238"/>
    </location>
    <ligand>
        <name>L-serine</name>
        <dbReference type="ChEBI" id="CHEBI:33384"/>
    </ligand>
</feature>
<feature type="domain" description="Aminoacyl-transfer RNA synthetases class-II family profile" evidence="15">
    <location>
        <begin position="170"/>
        <end position="414"/>
    </location>
</feature>
<dbReference type="InterPro" id="IPR006195">
    <property type="entry name" value="aa-tRNA-synth_II"/>
</dbReference>
<evidence type="ECO:0000256" key="14">
    <source>
        <dbReference type="PIRSR" id="PIRSR001529-2"/>
    </source>
</evidence>
<evidence type="ECO:0000256" key="5">
    <source>
        <dbReference type="ARBA" id="ARBA00022598"/>
    </source>
</evidence>
<feature type="binding site" evidence="13">
    <location>
        <position position="387"/>
    </location>
    <ligand>
        <name>L-serine</name>
        <dbReference type="ChEBI" id="CHEBI:33384"/>
    </ligand>
</feature>
<dbReference type="PANTHER" id="PTHR43697">
    <property type="entry name" value="SERYL-TRNA SYNTHETASE"/>
    <property type="match status" value="1"/>
</dbReference>
<evidence type="ECO:0000256" key="12">
    <source>
        <dbReference type="HAMAP-Rule" id="MF_00176"/>
    </source>
</evidence>
<dbReference type="UniPathway" id="UPA00906">
    <property type="reaction ID" value="UER00895"/>
</dbReference>
<evidence type="ECO:0000256" key="6">
    <source>
        <dbReference type="ARBA" id="ARBA00022741"/>
    </source>
</evidence>
<evidence type="ECO:0000256" key="7">
    <source>
        <dbReference type="ARBA" id="ARBA00022840"/>
    </source>
</evidence>
<evidence type="ECO:0000256" key="2">
    <source>
        <dbReference type="ARBA" id="ARBA00005045"/>
    </source>
</evidence>
<dbReference type="NCBIfam" id="TIGR00414">
    <property type="entry name" value="serS"/>
    <property type="match status" value="1"/>
</dbReference>
<keyword evidence="7 12" id="KW-0067">ATP-binding</keyword>
<feature type="binding site" evidence="12 14">
    <location>
        <begin position="354"/>
        <end position="357"/>
    </location>
    <ligand>
        <name>ATP</name>
        <dbReference type="ChEBI" id="CHEBI:30616"/>
    </ligand>
</feature>
<keyword evidence="4 12" id="KW-0963">Cytoplasm</keyword>
<keyword evidence="17" id="KW-1185">Reference proteome</keyword>
<keyword evidence="6 12" id="KW-0547">Nucleotide-binding</keyword>
<dbReference type="PRINTS" id="PR00981">
    <property type="entry name" value="TRNASYNTHSER"/>
</dbReference>
<evidence type="ECO:0000313" key="17">
    <source>
        <dbReference type="Proteomes" id="UP000247792"/>
    </source>
</evidence>
<dbReference type="Gene3D" id="1.10.287.40">
    <property type="entry name" value="Serine-tRNA synthetase, tRNA binding domain"/>
    <property type="match status" value="1"/>
</dbReference>
<dbReference type="PIRSF" id="PIRSF001529">
    <property type="entry name" value="Ser-tRNA-synth_IIa"/>
    <property type="match status" value="1"/>
</dbReference>
<keyword evidence="8 12" id="KW-0648">Protein biosynthesis</keyword>
<dbReference type="HAMAP" id="MF_00176">
    <property type="entry name" value="Ser_tRNA_synth_type1"/>
    <property type="match status" value="1"/>
</dbReference>
<comment type="domain">
    <text evidence="12">Consists of two distinct domains, a catalytic core and a N-terminal extension that is involved in tRNA binding.</text>
</comment>
<dbReference type="InterPro" id="IPR015866">
    <property type="entry name" value="Ser-tRNA-synth_1_N"/>
</dbReference>
<feature type="binding site" evidence="13">
    <location>
        <position position="236"/>
    </location>
    <ligand>
        <name>L-serine</name>
        <dbReference type="ChEBI" id="CHEBI:33384"/>
    </ligand>
</feature>
<comment type="subunit">
    <text evidence="12">Homodimer. The tRNA molecule binds across the dimer.</text>
</comment>
<reference evidence="16 17" key="1">
    <citation type="submission" date="2018-05" db="EMBL/GenBank/DDBJ databases">
        <title>Genomic Encyclopedia of Type Strains, Phase IV (KMG-IV): sequencing the most valuable type-strain genomes for metagenomic binning, comparative biology and taxonomic classification.</title>
        <authorList>
            <person name="Goeker M."/>
        </authorList>
    </citation>
    <scope>NUCLEOTIDE SEQUENCE [LARGE SCALE GENOMIC DNA]</scope>
    <source>
        <strain evidence="16 17">DSM 19792</strain>
    </source>
</reference>
<feature type="binding site" evidence="12 14">
    <location>
        <begin position="267"/>
        <end position="269"/>
    </location>
    <ligand>
        <name>ATP</name>
        <dbReference type="ChEBI" id="CHEBI:30616"/>
    </ligand>
</feature>
<keyword evidence="9 12" id="KW-0030">Aminoacyl-tRNA synthetase</keyword>
<comment type="subcellular location">
    <subcellularLocation>
        <location evidence="1 12">Cytoplasm</location>
    </subcellularLocation>
</comment>
<comment type="pathway">
    <text evidence="2 12">Aminoacyl-tRNA biosynthesis; selenocysteinyl-tRNA(Sec) biosynthesis; L-seryl-tRNA(Sec) from L-serine and tRNA(Sec): step 1/1.</text>
</comment>
<dbReference type="CDD" id="cd00770">
    <property type="entry name" value="SerRS_core"/>
    <property type="match status" value="1"/>
</dbReference>
<evidence type="ECO:0000256" key="13">
    <source>
        <dbReference type="PIRSR" id="PIRSR001529-1"/>
    </source>
</evidence>
<comment type="caution">
    <text evidence="16">The sequence shown here is derived from an EMBL/GenBank/DDBJ whole genome shotgun (WGS) entry which is preliminary data.</text>
</comment>
<dbReference type="AlphaFoldDB" id="A0A318JDP8"/>
<accession>A0A318JDP8</accession>
<keyword evidence="5 12" id="KW-0436">Ligase</keyword>
<evidence type="ECO:0000256" key="10">
    <source>
        <dbReference type="ARBA" id="ARBA00047929"/>
    </source>
</evidence>
<dbReference type="InterPro" id="IPR002314">
    <property type="entry name" value="aa-tRNA-synt_IIb"/>
</dbReference>
<comment type="similarity">
    <text evidence="3 12">Belongs to the class-II aminoacyl-tRNA synthetase family. Type-1 seryl-tRNA synthetase subfamily.</text>
</comment>
<protein>
    <recommendedName>
        <fullName evidence="12">Serine--tRNA ligase</fullName>
        <ecNumber evidence="12">6.1.1.11</ecNumber>
    </recommendedName>
    <alternativeName>
        <fullName evidence="12">Seryl-tRNA synthetase</fullName>
        <shortName evidence="12">SerRS</shortName>
    </alternativeName>
    <alternativeName>
        <fullName evidence="12">Seryl-tRNA(Ser/Sec) synthetase</fullName>
    </alternativeName>
</protein>
<feature type="binding site" evidence="12 13">
    <location>
        <position position="290"/>
    </location>
    <ligand>
        <name>L-serine</name>
        <dbReference type="ChEBI" id="CHEBI:33384"/>
    </ligand>
</feature>
<dbReference type="SUPFAM" id="SSF55681">
    <property type="entry name" value="Class II aaRS and biotin synthetases"/>
    <property type="match status" value="1"/>
</dbReference>
<gene>
    <name evidence="12" type="primary">serS</name>
    <name evidence="16" type="ORF">DFR42_101198</name>
</gene>
<dbReference type="InterPro" id="IPR045864">
    <property type="entry name" value="aa-tRNA-synth_II/BPL/LPL"/>
</dbReference>
<comment type="caution">
    <text evidence="12">Lacks conserved residue(s) required for the propagation of feature annotation.</text>
</comment>
<proteinExistence type="inferred from homology"/>
<dbReference type="GO" id="GO:0005737">
    <property type="term" value="C:cytoplasm"/>
    <property type="evidence" value="ECO:0007669"/>
    <property type="project" value="UniProtKB-SubCell"/>
</dbReference>
<dbReference type="InterPro" id="IPR010978">
    <property type="entry name" value="tRNA-bd_arm"/>
</dbReference>
<evidence type="ECO:0000313" key="16">
    <source>
        <dbReference type="EMBL" id="PXX46626.1"/>
    </source>
</evidence>
<organism evidence="16 17">
    <name type="scientific">Undibacterium pigrum</name>
    <dbReference type="NCBI Taxonomy" id="401470"/>
    <lineage>
        <taxon>Bacteria</taxon>
        <taxon>Pseudomonadati</taxon>
        <taxon>Pseudomonadota</taxon>
        <taxon>Betaproteobacteria</taxon>
        <taxon>Burkholderiales</taxon>
        <taxon>Oxalobacteraceae</taxon>
        <taxon>Undibacterium</taxon>
    </lineage>
</organism>
<dbReference type="PROSITE" id="PS50862">
    <property type="entry name" value="AA_TRNA_LIGASE_II"/>
    <property type="match status" value="1"/>
</dbReference>
<dbReference type="EMBL" id="QJKB01000001">
    <property type="protein sequence ID" value="PXX46626.1"/>
    <property type="molecule type" value="Genomic_DNA"/>
</dbReference>
<evidence type="ECO:0000256" key="4">
    <source>
        <dbReference type="ARBA" id="ARBA00022490"/>
    </source>
</evidence>
<evidence type="ECO:0000256" key="11">
    <source>
        <dbReference type="ARBA" id="ARBA00048823"/>
    </source>
</evidence>
<evidence type="ECO:0000256" key="9">
    <source>
        <dbReference type="ARBA" id="ARBA00023146"/>
    </source>
</evidence>
<dbReference type="Gene3D" id="3.30.930.10">
    <property type="entry name" value="Bira Bifunctional Protein, Domain 2"/>
    <property type="match status" value="1"/>
</dbReference>
<dbReference type="InterPro" id="IPR002317">
    <property type="entry name" value="Ser-tRNA-ligase_type_1"/>
</dbReference>
<dbReference type="InterPro" id="IPR042103">
    <property type="entry name" value="SerRS_1_N_sf"/>
</dbReference>
<feature type="binding site" evidence="13">
    <location>
        <position position="267"/>
    </location>
    <ligand>
        <name>L-serine</name>
        <dbReference type="ChEBI" id="CHEBI:33384"/>
    </ligand>
</feature>
<comment type="catalytic activity">
    <reaction evidence="10 12">
        <text>tRNA(Sec) + L-serine + ATP = L-seryl-tRNA(Sec) + AMP + diphosphate + H(+)</text>
        <dbReference type="Rhea" id="RHEA:42580"/>
        <dbReference type="Rhea" id="RHEA-COMP:9742"/>
        <dbReference type="Rhea" id="RHEA-COMP:10128"/>
        <dbReference type="ChEBI" id="CHEBI:15378"/>
        <dbReference type="ChEBI" id="CHEBI:30616"/>
        <dbReference type="ChEBI" id="CHEBI:33019"/>
        <dbReference type="ChEBI" id="CHEBI:33384"/>
        <dbReference type="ChEBI" id="CHEBI:78442"/>
        <dbReference type="ChEBI" id="CHEBI:78533"/>
        <dbReference type="ChEBI" id="CHEBI:456215"/>
        <dbReference type="EC" id="6.1.1.11"/>
    </reaction>
</comment>
<dbReference type="RefSeq" id="WP_110253092.1">
    <property type="nucleotide sequence ID" value="NZ_QJKB01000001.1"/>
</dbReference>
<dbReference type="EC" id="6.1.1.11" evidence="12"/>
<sequence length="431" mass="47437">MIDIQLLRKDIASAAARLATRKFQLDVETFNALEAERKQIQSRTEELQGKKNSISKQIGNLRSKGEDTSALMAEAASIPEELKASEAHLSDLQARMSAFLQTIPNLPHESVAVGEDETGNVEVRKVGAPRAFDFEVKDHVDIGSALGLDFETAVKLTGSRFSVMKGGMARLHRALAQFMLDMQTLEHGYTEMYTPYMVNADSMRGTGQLPKFEEDLFAVKKGGQEGTGETFYLIPTSEVSLTNTVRDEILAADALPVKMTAHTPCFRSEAGSAGRDTRGMIRQHQFDKVEMVQIVHPEKSMEALDEMVGHAEAVLTKLELPYRVMSLCTGDMGFGACKTFDLEVWLPAQNTYREISSISNMFDFQARRMQARFRNAQGKPELVHTLNGSALAVGRTLVAVLENYQQADGSVVIPAALRPYMGGLEKLAPAA</sequence>
<dbReference type="Pfam" id="PF00587">
    <property type="entry name" value="tRNA-synt_2b"/>
    <property type="match status" value="1"/>
</dbReference>
<dbReference type="Pfam" id="PF02403">
    <property type="entry name" value="Seryl_tRNA_N"/>
    <property type="match status" value="1"/>
</dbReference>
<dbReference type="GO" id="GO:0006434">
    <property type="term" value="P:seryl-tRNA aminoacylation"/>
    <property type="evidence" value="ECO:0007669"/>
    <property type="project" value="UniProtKB-UniRule"/>
</dbReference>
<dbReference type="SUPFAM" id="SSF46589">
    <property type="entry name" value="tRNA-binding arm"/>
    <property type="match status" value="1"/>
</dbReference>
<dbReference type="PANTHER" id="PTHR43697:SF1">
    <property type="entry name" value="SERINE--TRNA LIGASE"/>
    <property type="match status" value="1"/>
</dbReference>
<evidence type="ECO:0000259" key="15">
    <source>
        <dbReference type="PROSITE" id="PS50862"/>
    </source>
</evidence>
<dbReference type="InterPro" id="IPR033729">
    <property type="entry name" value="SerRS_core"/>
</dbReference>
<dbReference type="GO" id="GO:0004828">
    <property type="term" value="F:serine-tRNA ligase activity"/>
    <property type="evidence" value="ECO:0007669"/>
    <property type="project" value="UniProtKB-UniRule"/>
</dbReference>
<evidence type="ECO:0000256" key="8">
    <source>
        <dbReference type="ARBA" id="ARBA00022917"/>
    </source>
</evidence>
<dbReference type="GO" id="GO:0016260">
    <property type="term" value="P:selenocysteine biosynthetic process"/>
    <property type="evidence" value="ECO:0007669"/>
    <property type="project" value="UniProtKB-UniRule"/>
</dbReference>
<dbReference type="Proteomes" id="UP000247792">
    <property type="component" value="Unassembled WGS sequence"/>
</dbReference>
<comment type="function">
    <text evidence="12">Catalyzes the attachment of serine to tRNA(Ser). Is also able to aminoacylate tRNA(Sec) with serine, to form the misacylated tRNA L-seryl-tRNA(Sec), which will be further converted into selenocysteinyl-tRNA(Sec).</text>
</comment>